<dbReference type="SUPFAM" id="SSF53474">
    <property type="entry name" value="alpha/beta-Hydrolases"/>
    <property type="match status" value="1"/>
</dbReference>
<accession>A0A5J4UT27</accession>
<dbReference type="OrthoDB" id="190846at2759"/>
<name>A0A5J4UT27_9EUKA</name>
<dbReference type="InterPro" id="IPR003386">
    <property type="entry name" value="LACT/PDAT_acylTrfase"/>
</dbReference>
<evidence type="ECO:0000313" key="2">
    <source>
        <dbReference type="Proteomes" id="UP000324800"/>
    </source>
</evidence>
<dbReference type="EMBL" id="SNRW01012800">
    <property type="protein sequence ID" value="KAA6373384.1"/>
    <property type="molecule type" value="Genomic_DNA"/>
</dbReference>
<dbReference type="PANTHER" id="PTHR11440">
    <property type="entry name" value="LECITHIN-CHOLESTEROL ACYLTRANSFERASE-RELATED"/>
    <property type="match status" value="1"/>
</dbReference>
<dbReference type="InterPro" id="IPR029058">
    <property type="entry name" value="AB_hydrolase_fold"/>
</dbReference>
<dbReference type="AlphaFoldDB" id="A0A5J4UT27"/>
<dbReference type="Gene3D" id="3.40.50.1820">
    <property type="entry name" value="alpha/beta hydrolase"/>
    <property type="match status" value="1"/>
</dbReference>
<sequence>MEAKDVHNAILLIPGLGGSVLYAKIKNKNGTETEELIWPKLVNADFTLHRYMNCYIDKNTLRAVPYDDNVRIYATDKDYGLYGIDFLIHPIEQLSFYPQFHYLIDMFEKCGYQRGVSLWGYPYDFFQEISQPCIMLPLRDRIIEAFNSCGQKKISIISHSQGGLLFKTFAALYPDDVSKYVRRWITIGTPFQGAAVINAAMMFGYNFGFPCSLLLPRTMQIIQVLL</sequence>
<proteinExistence type="predicted"/>
<gene>
    <name evidence="1" type="ORF">EZS28_031091</name>
</gene>
<comment type="caution">
    <text evidence="1">The sequence shown here is derived from an EMBL/GenBank/DDBJ whole genome shotgun (WGS) entry which is preliminary data.</text>
</comment>
<dbReference type="Pfam" id="PF02450">
    <property type="entry name" value="LCAT"/>
    <property type="match status" value="1"/>
</dbReference>
<protein>
    <submittedName>
        <fullName evidence="1">Uncharacterized protein</fullName>
    </submittedName>
</protein>
<dbReference type="Proteomes" id="UP000324800">
    <property type="component" value="Unassembled WGS sequence"/>
</dbReference>
<dbReference type="GO" id="GO:0008374">
    <property type="term" value="F:O-acyltransferase activity"/>
    <property type="evidence" value="ECO:0007669"/>
    <property type="project" value="InterPro"/>
</dbReference>
<organism evidence="1 2">
    <name type="scientific">Streblomastix strix</name>
    <dbReference type="NCBI Taxonomy" id="222440"/>
    <lineage>
        <taxon>Eukaryota</taxon>
        <taxon>Metamonada</taxon>
        <taxon>Preaxostyla</taxon>
        <taxon>Oxymonadida</taxon>
        <taxon>Streblomastigidae</taxon>
        <taxon>Streblomastix</taxon>
    </lineage>
</organism>
<reference evidence="1 2" key="1">
    <citation type="submission" date="2019-03" db="EMBL/GenBank/DDBJ databases">
        <title>Single cell metagenomics reveals metabolic interactions within the superorganism composed of flagellate Streblomastix strix and complex community of Bacteroidetes bacteria on its surface.</title>
        <authorList>
            <person name="Treitli S.C."/>
            <person name="Kolisko M."/>
            <person name="Husnik F."/>
            <person name="Keeling P."/>
            <person name="Hampl V."/>
        </authorList>
    </citation>
    <scope>NUCLEOTIDE SEQUENCE [LARGE SCALE GENOMIC DNA]</scope>
    <source>
        <strain evidence="1">ST1C</strain>
    </source>
</reference>
<dbReference type="GO" id="GO:0006629">
    <property type="term" value="P:lipid metabolic process"/>
    <property type="evidence" value="ECO:0007669"/>
    <property type="project" value="InterPro"/>
</dbReference>
<evidence type="ECO:0000313" key="1">
    <source>
        <dbReference type="EMBL" id="KAA6373384.1"/>
    </source>
</evidence>